<evidence type="ECO:0000313" key="10">
    <source>
        <dbReference type="EMBL" id="ACQ66008.1"/>
    </source>
</evidence>
<dbReference type="GO" id="GO:0098542">
    <property type="term" value="P:defense response to other organism"/>
    <property type="evidence" value="ECO:0007669"/>
    <property type="project" value="InterPro"/>
</dbReference>
<evidence type="ECO:0000256" key="3">
    <source>
        <dbReference type="ARBA" id="ARBA00022529"/>
    </source>
</evidence>
<evidence type="ECO:0000256" key="7">
    <source>
        <dbReference type="ARBA" id="ARBA00023157"/>
    </source>
</evidence>
<keyword evidence="5" id="KW-0147">Chitin-binding</keyword>
<dbReference type="SMR" id="B5LRD2"/>
<evidence type="ECO:0000313" key="9">
    <source>
        <dbReference type="EMBL" id="ACH70378.1"/>
    </source>
</evidence>
<dbReference type="GO" id="GO:0050832">
    <property type="term" value="P:defense response to fungus"/>
    <property type="evidence" value="ECO:0007669"/>
    <property type="project" value="UniProtKB-KW"/>
</dbReference>
<dbReference type="Pfam" id="PF05927">
    <property type="entry name" value="Penaeidin"/>
    <property type="match status" value="1"/>
</dbReference>
<evidence type="ECO:0000256" key="4">
    <source>
        <dbReference type="ARBA" id="ARBA00022577"/>
    </source>
</evidence>
<evidence type="ECO:0000256" key="6">
    <source>
        <dbReference type="ARBA" id="ARBA00023022"/>
    </source>
</evidence>
<protein>
    <submittedName>
        <fullName evidence="9">Penaeidin 3</fullName>
    </submittedName>
    <submittedName>
        <fullName evidence="10">Penaeidin 5 antimicrobial peptide</fullName>
    </submittedName>
</protein>
<dbReference type="EMBL" id="EU884391">
    <property type="protein sequence ID" value="ACH70378.1"/>
    <property type="molecule type" value="mRNA"/>
</dbReference>
<evidence type="ECO:0000256" key="2">
    <source>
        <dbReference type="ARBA" id="ARBA00010477"/>
    </source>
</evidence>
<reference evidence="9" key="1">
    <citation type="submission" date="2008-07" db="EMBL/GenBank/DDBJ databases">
        <title>Sequence variations in the penaeidin and translationally controlled tumor protein (TCTP) genes of Penaeus monodon from coastal regions of India.</title>
        <authorList>
            <person name="Rajesh S."/>
            <person name="Anusha R."/>
            <person name="Rajeshwari R."/>
            <person name="Narayanan R.B."/>
        </authorList>
    </citation>
    <scope>NUCLEOTIDE SEQUENCE</scope>
</reference>
<feature type="chain" id="PRO_5007643405" evidence="8">
    <location>
        <begin position="20"/>
        <end position="79"/>
    </location>
</feature>
<dbReference type="EMBL" id="FJ686018">
    <property type="protein sequence ID" value="ACQ66008.1"/>
    <property type="molecule type" value="mRNA"/>
</dbReference>
<dbReference type="OrthoDB" id="10311649at2759"/>
<accession>B5LRD2</accession>
<evidence type="ECO:0000256" key="8">
    <source>
        <dbReference type="SAM" id="SignalP"/>
    </source>
</evidence>
<gene>
    <name evidence="10" type="primary">PEN5</name>
</gene>
<keyword evidence="7" id="KW-1015">Disulfide bond</keyword>
<evidence type="ECO:0000256" key="5">
    <source>
        <dbReference type="ARBA" id="ARBA00022669"/>
    </source>
</evidence>
<reference evidence="10" key="2">
    <citation type="journal article" date="2010" name="Mar. Biotechnol.">
        <title>Cationic antimicrobial peptides in penaeid shrimp.</title>
        <authorList>
            <person name="Tassanakajon A."/>
            <person name="Amparyup P."/>
            <person name="Somboonwiwat K."/>
            <person name="Supungul P."/>
        </authorList>
    </citation>
    <scope>NUCLEOTIDE SEQUENCE</scope>
</reference>
<dbReference type="GO" id="GO:0008061">
    <property type="term" value="F:chitin binding"/>
    <property type="evidence" value="ECO:0007669"/>
    <property type="project" value="UniProtKB-KW"/>
</dbReference>
<feature type="signal peptide" evidence="8">
    <location>
        <begin position="1"/>
        <end position="19"/>
    </location>
</feature>
<dbReference type="GO" id="GO:0031640">
    <property type="term" value="P:killing of cells of another organism"/>
    <property type="evidence" value="ECO:0007669"/>
    <property type="project" value="UniProtKB-KW"/>
</dbReference>
<comment type="similarity">
    <text evidence="2">Belongs to the penaeidin family.</text>
</comment>
<dbReference type="InterPro" id="IPR009226">
    <property type="entry name" value="Penaeidin"/>
</dbReference>
<name>B5LRD2_PENMO</name>
<proteinExistence type="evidence at transcript level"/>
<organism evidence="9">
    <name type="scientific">Penaeus monodon</name>
    <name type="common">Giant tiger prawn</name>
    <dbReference type="NCBI Taxonomy" id="6687"/>
    <lineage>
        <taxon>Eukaryota</taxon>
        <taxon>Metazoa</taxon>
        <taxon>Ecdysozoa</taxon>
        <taxon>Arthropoda</taxon>
        <taxon>Crustacea</taxon>
        <taxon>Multicrustacea</taxon>
        <taxon>Malacostraca</taxon>
        <taxon>Eumalacostraca</taxon>
        <taxon>Eucarida</taxon>
        <taxon>Decapoda</taxon>
        <taxon>Dendrobranchiata</taxon>
        <taxon>Penaeoidea</taxon>
        <taxon>Penaeidae</taxon>
        <taxon>Penaeus</taxon>
    </lineage>
</organism>
<keyword evidence="8" id="KW-0732">Signal</keyword>
<dbReference type="AlphaFoldDB" id="B5LRD2"/>
<keyword evidence="3" id="KW-0929">Antimicrobial</keyword>
<keyword evidence="6" id="KW-0044">Antibiotic</keyword>
<evidence type="ECO:0000256" key="1">
    <source>
        <dbReference type="ARBA" id="ARBA00004463"/>
    </source>
</evidence>
<comment type="subcellular location">
    <subcellularLocation>
        <location evidence="1">Cytoplasmic granule</location>
    </subcellularLocation>
</comment>
<keyword evidence="4" id="KW-0295">Fungicide</keyword>
<dbReference type="GO" id="GO:0005737">
    <property type="term" value="C:cytoplasm"/>
    <property type="evidence" value="ECO:0007669"/>
    <property type="project" value="InterPro"/>
</dbReference>
<dbReference type="GO" id="GO:0042742">
    <property type="term" value="P:defense response to bacterium"/>
    <property type="evidence" value="ECO:0007669"/>
    <property type="project" value="UniProtKB-KW"/>
</dbReference>
<sequence length="79" mass="8502">MRLVVCLVFLVSFALVCQGQGYKGGYTGSYSRPPYGSRPISTRPISRPATGCTSCHTITFDKAIACCRQFGRCCSALKG</sequence>